<evidence type="ECO:0000256" key="1">
    <source>
        <dbReference type="ARBA" id="ARBA00022574"/>
    </source>
</evidence>
<keyword evidence="5" id="KW-1185">Reference proteome</keyword>
<keyword evidence="2" id="KW-0677">Repeat</keyword>
<keyword evidence="1 3" id="KW-0853">WD repeat</keyword>
<evidence type="ECO:0000256" key="3">
    <source>
        <dbReference type="PROSITE-ProRule" id="PRU00221"/>
    </source>
</evidence>
<dbReference type="PANTHER" id="PTHR19848">
    <property type="entry name" value="WD40 REPEAT PROTEIN"/>
    <property type="match status" value="1"/>
</dbReference>
<proteinExistence type="predicted"/>
<dbReference type="Gene3D" id="2.130.10.10">
    <property type="entry name" value="YVTN repeat-like/Quinoprotein amine dehydrogenase"/>
    <property type="match status" value="1"/>
</dbReference>
<dbReference type="AlphaFoldDB" id="A0AAN6MYD6"/>
<dbReference type="SMART" id="SM00320">
    <property type="entry name" value="WD40"/>
    <property type="match status" value="2"/>
</dbReference>
<evidence type="ECO:0000256" key="2">
    <source>
        <dbReference type="ARBA" id="ARBA00022737"/>
    </source>
</evidence>
<feature type="repeat" description="WD" evidence="3">
    <location>
        <begin position="1"/>
        <end position="36"/>
    </location>
</feature>
<organism evidence="4 5">
    <name type="scientific">Diplogelasinospora grovesii</name>
    <dbReference type="NCBI Taxonomy" id="303347"/>
    <lineage>
        <taxon>Eukaryota</taxon>
        <taxon>Fungi</taxon>
        <taxon>Dikarya</taxon>
        <taxon>Ascomycota</taxon>
        <taxon>Pezizomycotina</taxon>
        <taxon>Sordariomycetes</taxon>
        <taxon>Sordariomycetidae</taxon>
        <taxon>Sordariales</taxon>
        <taxon>Diplogelasinosporaceae</taxon>
        <taxon>Diplogelasinospora</taxon>
    </lineage>
</organism>
<sequence length="68" mass="7371">MVYAIAFSPDDQLIVLGSNDSTVRVWDAATSAKRRVLEGHLSGVITVAFSPDGRLIISGSYDDFTIRV</sequence>
<reference evidence="5" key="1">
    <citation type="journal article" date="2023" name="Mol. Phylogenet. Evol.">
        <title>Genome-scale phylogeny and comparative genomics of the fungal order Sordariales.</title>
        <authorList>
            <person name="Hensen N."/>
            <person name="Bonometti L."/>
            <person name="Westerberg I."/>
            <person name="Brannstrom I.O."/>
            <person name="Guillou S."/>
            <person name="Cros-Aarteil S."/>
            <person name="Calhoun S."/>
            <person name="Haridas S."/>
            <person name="Kuo A."/>
            <person name="Mondo S."/>
            <person name="Pangilinan J."/>
            <person name="Riley R."/>
            <person name="LaButti K."/>
            <person name="Andreopoulos B."/>
            <person name="Lipzen A."/>
            <person name="Chen C."/>
            <person name="Yan M."/>
            <person name="Daum C."/>
            <person name="Ng V."/>
            <person name="Clum A."/>
            <person name="Steindorff A."/>
            <person name="Ohm R.A."/>
            <person name="Martin F."/>
            <person name="Silar P."/>
            <person name="Natvig D.O."/>
            <person name="Lalanne C."/>
            <person name="Gautier V."/>
            <person name="Ament-Velasquez S.L."/>
            <person name="Kruys A."/>
            <person name="Hutchinson M.I."/>
            <person name="Powell A.J."/>
            <person name="Barry K."/>
            <person name="Miller A.N."/>
            <person name="Grigoriev I.V."/>
            <person name="Debuchy R."/>
            <person name="Gladieux P."/>
            <person name="Hiltunen Thoren M."/>
            <person name="Johannesson H."/>
        </authorList>
    </citation>
    <scope>NUCLEOTIDE SEQUENCE [LARGE SCALE GENOMIC DNA]</scope>
    <source>
        <strain evidence="5">CBS 340.73</strain>
    </source>
</reference>
<dbReference type="PROSITE" id="PS50082">
    <property type="entry name" value="WD_REPEATS_2"/>
    <property type="match status" value="2"/>
</dbReference>
<feature type="repeat" description="WD" evidence="3">
    <location>
        <begin position="37"/>
        <end position="62"/>
    </location>
</feature>
<dbReference type="InterPro" id="IPR015943">
    <property type="entry name" value="WD40/YVTN_repeat-like_dom_sf"/>
</dbReference>
<dbReference type="Pfam" id="PF00400">
    <property type="entry name" value="WD40"/>
    <property type="match status" value="2"/>
</dbReference>
<name>A0AAN6MYD6_9PEZI</name>
<dbReference type="SUPFAM" id="SSF50978">
    <property type="entry name" value="WD40 repeat-like"/>
    <property type="match status" value="1"/>
</dbReference>
<accession>A0AAN6MYD6</accession>
<dbReference type="PROSITE" id="PS50294">
    <property type="entry name" value="WD_REPEATS_REGION"/>
    <property type="match status" value="2"/>
</dbReference>
<dbReference type="Proteomes" id="UP001303473">
    <property type="component" value="Unassembled WGS sequence"/>
</dbReference>
<dbReference type="InterPro" id="IPR001680">
    <property type="entry name" value="WD40_rpt"/>
</dbReference>
<gene>
    <name evidence="4" type="ORF">QBC46DRAFT_427116</name>
</gene>
<dbReference type="PANTHER" id="PTHR19848:SF8">
    <property type="entry name" value="F-BOX AND WD REPEAT DOMAIN CONTAINING 7"/>
    <property type="match status" value="1"/>
</dbReference>
<evidence type="ECO:0000313" key="4">
    <source>
        <dbReference type="EMBL" id="KAK3934508.1"/>
    </source>
</evidence>
<comment type="caution">
    <text evidence="4">The sequence shown here is derived from an EMBL/GenBank/DDBJ whole genome shotgun (WGS) entry which is preliminary data.</text>
</comment>
<protein>
    <submittedName>
        <fullName evidence="4">WD40-repeat-containing domain protein</fullName>
    </submittedName>
</protein>
<dbReference type="EMBL" id="MU853983">
    <property type="protein sequence ID" value="KAK3934508.1"/>
    <property type="molecule type" value="Genomic_DNA"/>
</dbReference>
<evidence type="ECO:0000313" key="5">
    <source>
        <dbReference type="Proteomes" id="UP001303473"/>
    </source>
</evidence>
<dbReference type="InterPro" id="IPR036322">
    <property type="entry name" value="WD40_repeat_dom_sf"/>
</dbReference>